<keyword evidence="5" id="KW-0539">Nucleus</keyword>
<dbReference type="PROSITE" id="PS51005">
    <property type="entry name" value="NAC"/>
    <property type="match status" value="1"/>
</dbReference>
<dbReference type="GO" id="GO:0006355">
    <property type="term" value="P:regulation of DNA-templated transcription"/>
    <property type="evidence" value="ECO:0007669"/>
    <property type="project" value="InterPro"/>
</dbReference>
<proteinExistence type="predicted"/>
<name>A0A2R6PZX6_ACTCC</name>
<dbReference type="Pfam" id="PF02365">
    <property type="entry name" value="NAM"/>
    <property type="match status" value="1"/>
</dbReference>
<feature type="region of interest" description="Disordered" evidence="6">
    <location>
        <begin position="334"/>
        <end position="363"/>
    </location>
</feature>
<protein>
    <submittedName>
        <fullName evidence="8">NAC domain-containing protein</fullName>
    </submittedName>
</protein>
<dbReference type="AlphaFoldDB" id="A0A2R6PZX6"/>
<feature type="domain" description="NAC" evidence="7">
    <location>
        <begin position="5"/>
        <end position="137"/>
    </location>
</feature>
<feature type="compositionally biased region" description="Polar residues" evidence="6">
    <location>
        <begin position="336"/>
        <end position="352"/>
    </location>
</feature>
<dbReference type="OMA" id="DYKNLCT"/>
<dbReference type="Gramene" id="PSR99707">
    <property type="protein sequence ID" value="PSR99707"/>
    <property type="gene ID" value="CEY00_Acc23678"/>
</dbReference>
<feature type="compositionally biased region" description="Basic residues" evidence="6">
    <location>
        <begin position="354"/>
        <end position="363"/>
    </location>
</feature>
<evidence type="ECO:0000259" key="7">
    <source>
        <dbReference type="PROSITE" id="PS51005"/>
    </source>
</evidence>
<keyword evidence="4" id="KW-0804">Transcription</keyword>
<dbReference type="InterPro" id="IPR003441">
    <property type="entry name" value="NAC-dom"/>
</dbReference>
<dbReference type="GO" id="GO:0003677">
    <property type="term" value="F:DNA binding"/>
    <property type="evidence" value="ECO:0007669"/>
    <property type="project" value="UniProtKB-KW"/>
</dbReference>
<dbReference type="EMBL" id="NKQK01000021">
    <property type="protein sequence ID" value="PSR99707.1"/>
    <property type="molecule type" value="Genomic_DNA"/>
</dbReference>
<dbReference type="Proteomes" id="UP000241394">
    <property type="component" value="Chromosome LG21"/>
</dbReference>
<dbReference type="InterPro" id="IPR036093">
    <property type="entry name" value="NAC_dom_sf"/>
</dbReference>
<comment type="caution">
    <text evidence="8">The sequence shown here is derived from an EMBL/GenBank/DDBJ whole genome shotgun (WGS) entry which is preliminary data.</text>
</comment>
<organism evidence="8 9">
    <name type="scientific">Actinidia chinensis var. chinensis</name>
    <name type="common">Chinese soft-hair kiwi</name>
    <dbReference type="NCBI Taxonomy" id="1590841"/>
    <lineage>
        <taxon>Eukaryota</taxon>
        <taxon>Viridiplantae</taxon>
        <taxon>Streptophyta</taxon>
        <taxon>Embryophyta</taxon>
        <taxon>Tracheophyta</taxon>
        <taxon>Spermatophyta</taxon>
        <taxon>Magnoliopsida</taxon>
        <taxon>eudicotyledons</taxon>
        <taxon>Gunneridae</taxon>
        <taxon>Pentapetalae</taxon>
        <taxon>asterids</taxon>
        <taxon>Ericales</taxon>
        <taxon>Actinidiaceae</taxon>
        <taxon>Actinidia</taxon>
    </lineage>
</organism>
<gene>
    <name evidence="8" type="ORF">CEY00_Acc23678</name>
</gene>
<evidence type="ECO:0000313" key="8">
    <source>
        <dbReference type="EMBL" id="PSR99707.1"/>
    </source>
</evidence>
<dbReference type="STRING" id="1590841.A0A2R6PZX6"/>
<sequence>MAPRPRDSIGLYWTDEAIIMSLEGMEKGSPVPENVSVDVNPYQCKPSYLPDGIWYLIHPDHNKKSEHGFWRARGEATEIFMNSVIKGWRTTLDFYEGRAPHGQRTNWVMQEYRITQKGLCSYRNPKESSLLCRVFLSSGGPNQETKLNLGGKEIAGVDHIHPKPSVVPKSGSTTGQRYMSESQVRNRDDNTGPLDYDDIYDDDCFSSGDYLELDDLVDGESKSSSSDNSFCLTPTSVKYFDSEALLRDLGAKINRDEQGKDANVKLSVAALIKPNDVVMRPSNLAPSKDVINMVHIAGSLVKNDGRKSPAKTIDKKFLDQKVPENAIRSKKARTWNEGTSNSHDVATSSSSHKAIPRGKKKAVAGRTKKLKKYLCFMPF</sequence>
<evidence type="ECO:0000313" key="9">
    <source>
        <dbReference type="Proteomes" id="UP000241394"/>
    </source>
</evidence>
<feature type="compositionally biased region" description="Polar residues" evidence="6">
    <location>
        <begin position="170"/>
        <end position="183"/>
    </location>
</feature>
<dbReference type="Gene3D" id="2.170.150.80">
    <property type="entry name" value="NAC domain"/>
    <property type="match status" value="1"/>
</dbReference>
<dbReference type="OrthoDB" id="1625833at2759"/>
<evidence type="ECO:0000256" key="6">
    <source>
        <dbReference type="SAM" id="MobiDB-lite"/>
    </source>
</evidence>
<evidence type="ECO:0000256" key="2">
    <source>
        <dbReference type="ARBA" id="ARBA00023015"/>
    </source>
</evidence>
<feature type="region of interest" description="Disordered" evidence="6">
    <location>
        <begin position="158"/>
        <end position="194"/>
    </location>
</feature>
<evidence type="ECO:0000256" key="1">
    <source>
        <dbReference type="ARBA" id="ARBA00004123"/>
    </source>
</evidence>
<accession>A0A2R6PZX6</accession>
<reference evidence="8 9" key="1">
    <citation type="submission" date="2017-07" db="EMBL/GenBank/DDBJ databases">
        <title>An improved, manually edited Actinidia chinensis var. chinensis (kiwifruit) genome highlights the challenges associated with draft genomes and gene prediction in plants.</title>
        <authorList>
            <person name="Pilkington S."/>
            <person name="Crowhurst R."/>
            <person name="Hilario E."/>
            <person name="Nardozza S."/>
            <person name="Fraser L."/>
            <person name="Peng Y."/>
            <person name="Gunaseelan K."/>
            <person name="Simpson R."/>
            <person name="Tahir J."/>
            <person name="Deroles S."/>
            <person name="Templeton K."/>
            <person name="Luo Z."/>
            <person name="Davy M."/>
            <person name="Cheng C."/>
            <person name="Mcneilage M."/>
            <person name="Scaglione D."/>
            <person name="Liu Y."/>
            <person name="Zhang Q."/>
            <person name="Datson P."/>
            <person name="De Silva N."/>
            <person name="Gardiner S."/>
            <person name="Bassett H."/>
            <person name="Chagne D."/>
            <person name="Mccallum J."/>
            <person name="Dzierzon H."/>
            <person name="Deng C."/>
            <person name="Wang Y.-Y."/>
            <person name="Barron N."/>
            <person name="Manako K."/>
            <person name="Bowen J."/>
            <person name="Foster T."/>
            <person name="Erridge Z."/>
            <person name="Tiffin H."/>
            <person name="Waite C."/>
            <person name="Davies K."/>
            <person name="Grierson E."/>
            <person name="Laing W."/>
            <person name="Kirk R."/>
            <person name="Chen X."/>
            <person name="Wood M."/>
            <person name="Montefiori M."/>
            <person name="Brummell D."/>
            <person name="Schwinn K."/>
            <person name="Catanach A."/>
            <person name="Fullerton C."/>
            <person name="Li D."/>
            <person name="Meiyalaghan S."/>
            <person name="Nieuwenhuizen N."/>
            <person name="Read N."/>
            <person name="Prakash R."/>
            <person name="Hunter D."/>
            <person name="Zhang H."/>
            <person name="Mckenzie M."/>
            <person name="Knabel M."/>
            <person name="Harris A."/>
            <person name="Allan A."/>
            <person name="Chen A."/>
            <person name="Janssen B."/>
            <person name="Plunkett B."/>
            <person name="Dwamena C."/>
            <person name="Voogd C."/>
            <person name="Leif D."/>
            <person name="Lafferty D."/>
            <person name="Souleyre E."/>
            <person name="Varkonyi-Gasic E."/>
            <person name="Gambi F."/>
            <person name="Hanley J."/>
            <person name="Yao J.-L."/>
            <person name="Cheung J."/>
            <person name="David K."/>
            <person name="Warren B."/>
            <person name="Marsh K."/>
            <person name="Snowden K."/>
            <person name="Lin-Wang K."/>
            <person name="Brian L."/>
            <person name="Martinez-Sanchez M."/>
            <person name="Wang M."/>
            <person name="Ileperuma N."/>
            <person name="Macnee N."/>
            <person name="Campin R."/>
            <person name="Mcatee P."/>
            <person name="Drummond R."/>
            <person name="Espley R."/>
            <person name="Ireland H."/>
            <person name="Wu R."/>
            <person name="Atkinson R."/>
            <person name="Karunairetnam S."/>
            <person name="Bulley S."/>
            <person name="Chunkath S."/>
            <person name="Hanley Z."/>
            <person name="Storey R."/>
            <person name="Thrimawithana A."/>
            <person name="Thomson S."/>
            <person name="David C."/>
            <person name="Testolin R."/>
        </authorList>
    </citation>
    <scope>NUCLEOTIDE SEQUENCE [LARGE SCALE GENOMIC DNA]</scope>
    <source>
        <strain evidence="9">cv. Red5</strain>
        <tissue evidence="8">Young leaf</tissue>
    </source>
</reference>
<comment type="subcellular location">
    <subcellularLocation>
        <location evidence="1">Nucleus</location>
    </subcellularLocation>
</comment>
<dbReference type="PANTHER" id="PTHR31989">
    <property type="entry name" value="NAC DOMAIN-CONTAINING PROTEIN 82-RELATED"/>
    <property type="match status" value="1"/>
</dbReference>
<evidence type="ECO:0000256" key="3">
    <source>
        <dbReference type="ARBA" id="ARBA00023125"/>
    </source>
</evidence>
<dbReference type="InParanoid" id="A0A2R6PZX6"/>
<keyword evidence="3" id="KW-0238">DNA-binding</keyword>
<evidence type="ECO:0000256" key="4">
    <source>
        <dbReference type="ARBA" id="ARBA00023163"/>
    </source>
</evidence>
<keyword evidence="9" id="KW-1185">Reference proteome</keyword>
<keyword evidence="2" id="KW-0805">Transcription regulation</keyword>
<evidence type="ECO:0000256" key="5">
    <source>
        <dbReference type="ARBA" id="ARBA00023242"/>
    </source>
</evidence>
<dbReference type="GO" id="GO:0005634">
    <property type="term" value="C:nucleus"/>
    <property type="evidence" value="ECO:0007669"/>
    <property type="project" value="UniProtKB-SubCell"/>
</dbReference>
<dbReference type="SUPFAM" id="SSF101941">
    <property type="entry name" value="NAC domain"/>
    <property type="match status" value="1"/>
</dbReference>
<reference evidence="9" key="2">
    <citation type="journal article" date="2018" name="BMC Genomics">
        <title>A manually annotated Actinidia chinensis var. chinensis (kiwifruit) genome highlights the challenges associated with draft genomes and gene prediction in plants.</title>
        <authorList>
            <person name="Pilkington S.M."/>
            <person name="Crowhurst R."/>
            <person name="Hilario E."/>
            <person name="Nardozza S."/>
            <person name="Fraser L."/>
            <person name="Peng Y."/>
            <person name="Gunaseelan K."/>
            <person name="Simpson R."/>
            <person name="Tahir J."/>
            <person name="Deroles S.C."/>
            <person name="Templeton K."/>
            <person name="Luo Z."/>
            <person name="Davy M."/>
            <person name="Cheng C."/>
            <person name="McNeilage M."/>
            <person name="Scaglione D."/>
            <person name="Liu Y."/>
            <person name="Zhang Q."/>
            <person name="Datson P."/>
            <person name="De Silva N."/>
            <person name="Gardiner S.E."/>
            <person name="Bassett H."/>
            <person name="Chagne D."/>
            <person name="McCallum J."/>
            <person name="Dzierzon H."/>
            <person name="Deng C."/>
            <person name="Wang Y.Y."/>
            <person name="Barron L."/>
            <person name="Manako K."/>
            <person name="Bowen J."/>
            <person name="Foster T.M."/>
            <person name="Erridge Z.A."/>
            <person name="Tiffin H."/>
            <person name="Waite C.N."/>
            <person name="Davies K.M."/>
            <person name="Grierson E.P."/>
            <person name="Laing W.A."/>
            <person name="Kirk R."/>
            <person name="Chen X."/>
            <person name="Wood M."/>
            <person name="Montefiori M."/>
            <person name="Brummell D.A."/>
            <person name="Schwinn K.E."/>
            <person name="Catanach A."/>
            <person name="Fullerton C."/>
            <person name="Li D."/>
            <person name="Meiyalaghan S."/>
            <person name="Nieuwenhuizen N."/>
            <person name="Read N."/>
            <person name="Prakash R."/>
            <person name="Hunter D."/>
            <person name="Zhang H."/>
            <person name="McKenzie M."/>
            <person name="Knabel M."/>
            <person name="Harris A."/>
            <person name="Allan A.C."/>
            <person name="Gleave A."/>
            <person name="Chen A."/>
            <person name="Janssen B.J."/>
            <person name="Plunkett B."/>
            <person name="Ampomah-Dwamena C."/>
            <person name="Voogd C."/>
            <person name="Leif D."/>
            <person name="Lafferty D."/>
            <person name="Souleyre E.J.F."/>
            <person name="Varkonyi-Gasic E."/>
            <person name="Gambi F."/>
            <person name="Hanley J."/>
            <person name="Yao J.L."/>
            <person name="Cheung J."/>
            <person name="David K.M."/>
            <person name="Warren B."/>
            <person name="Marsh K."/>
            <person name="Snowden K.C."/>
            <person name="Lin-Wang K."/>
            <person name="Brian L."/>
            <person name="Martinez-Sanchez M."/>
            <person name="Wang M."/>
            <person name="Ileperuma N."/>
            <person name="Macnee N."/>
            <person name="Campin R."/>
            <person name="McAtee P."/>
            <person name="Drummond R.S.M."/>
            <person name="Espley R.V."/>
            <person name="Ireland H.S."/>
            <person name="Wu R."/>
            <person name="Atkinson R.G."/>
            <person name="Karunairetnam S."/>
            <person name="Bulley S."/>
            <person name="Chunkath S."/>
            <person name="Hanley Z."/>
            <person name="Storey R."/>
            <person name="Thrimawithana A.H."/>
            <person name="Thomson S."/>
            <person name="David C."/>
            <person name="Testolin R."/>
            <person name="Huang H."/>
            <person name="Hellens R.P."/>
            <person name="Schaffer R.J."/>
        </authorList>
    </citation>
    <scope>NUCLEOTIDE SEQUENCE [LARGE SCALE GENOMIC DNA]</scope>
    <source>
        <strain evidence="9">cv. Red5</strain>
    </source>
</reference>